<keyword evidence="2" id="KW-1133">Transmembrane helix</keyword>
<evidence type="ECO:0000256" key="1">
    <source>
        <dbReference type="SAM" id="MobiDB-lite"/>
    </source>
</evidence>
<sequence>MHEKTRPSAGRRLAGIGIVAVFVGLIVACVPAPVVAPTDPDIPNASSTPAFPNLTNPPTTAGPSTPPTPTTAPGDFAYGDTIVIHTDQGTTWEITPLQSIDPADSVLQANGYQPTQGSRAVILELTIRNVGVVTTHPYYDMAFAYQPDNAPRYDQNSGALVAAPDDLGYYPEIAIGESVTAEIVVQVPESAPEGSWVIGDGTSEYRFR</sequence>
<evidence type="ECO:0008006" key="5">
    <source>
        <dbReference type="Google" id="ProtNLM"/>
    </source>
</evidence>
<feature type="transmembrane region" description="Helical" evidence="2">
    <location>
        <begin position="12"/>
        <end position="34"/>
    </location>
</feature>
<accession>A0ABP5MEA5</accession>
<dbReference type="PROSITE" id="PS51257">
    <property type="entry name" value="PROKAR_LIPOPROTEIN"/>
    <property type="match status" value="1"/>
</dbReference>
<organism evidence="3 4">
    <name type="scientific">Agrococcus versicolor</name>
    <dbReference type="NCBI Taxonomy" id="501482"/>
    <lineage>
        <taxon>Bacteria</taxon>
        <taxon>Bacillati</taxon>
        <taxon>Actinomycetota</taxon>
        <taxon>Actinomycetes</taxon>
        <taxon>Micrococcales</taxon>
        <taxon>Microbacteriaceae</taxon>
        <taxon>Agrococcus</taxon>
    </lineage>
</organism>
<feature type="region of interest" description="Disordered" evidence="1">
    <location>
        <begin position="41"/>
        <end position="76"/>
    </location>
</feature>
<evidence type="ECO:0000313" key="4">
    <source>
        <dbReference type="Proteomes" id="UP001501599"/>
    </source>
</evidence>
<keyword evidence="4" id="KW-1185">Reference proteome</keyword>
<keyword evidence="2" id="KW-0472">Membrane</keyword>
<gene>
    <name evidence="3" type="ORF">GCM10009846_11990</name>
</gene>
<proteinExistence type="predicted"/>
<name>A0ABP5MEA5_9MICO</name>
<evidence type="ECO:0000256" key="2">
    <source>
        <dbReference type="SAM" id="Phobius"/>
    </source>
</evidence>
<evidence type="ECO:0000313" key="3">
    <source>
        <dbReference type="EMBL" id="GAA2172764.1"/>
    </source>
</evidence>
<keyword evidence="2" id="KW-0812">Transmembrane</keyword>
<dbReference type="Proteomes" id="UP001501599">
    <property type="component" value="Unassembled WGS sequence"/>
</dbReference>
<feature type="compositionally biased region" description="Polar residues" evidence="1">
    <location>
        <begin position="44"/>
        <end position="54"/>
    </location>
</feature>
<protein>
    <recommendedName>
        <fullName evidence="5">DUF4352 domain-containing protein</fullName>
    </recommendedName>
</protein>
<dbReference type="EMBL" id="BAAAQT010000005">
    <property type="protein sequence ID" value="GAA2172764.1"/>
    <property type="molecule type" value="Genomic_DNA"/>
</dbReference>
<comment type="caution">
    <text evidence="3">The sequence shown here is derived from an EMBL/GenBank/DDBJ whole genome shotgun (WGS) entry which is preliminary data.</text>
</comment>
<reference evidence="4" key="1">
    <citation type="journal article" date="2019" name="Int. J. Syst. Evol. Microbiol.">
        <title>The Global Catalogue of Microorganisms (GCM) 10K type strain sequencing project: providing services to taxonomists for standard genome sequencing and annotation.</title>
        <authorList>
            <consortium name="The Broad Institute Genomics Platform"/>
            <consortium name="The Broad Institute Genome Sequencing Center for Infectious Disease"/>
            <person name="Wu L."/>
            <person name="Ma J."/>
        </authorList>
    </citation>
    <scope>NUCLEOTIDE SEQUENCE [LARGE SCALE GENOMIC DNA]</scope>
    <source>
        <strain evidence="4">JCM 16026</strain>
    </source>
</reference>